<dbReference type="AlphaFoldDB" id="A0A9D1SZ67"/>
<dbReference type="EMBL" id="DVOJ01000009">
    <property type="protein sequence ID" value="HIV01436.1"/>
    <property type="molecule type" value="Genomic_DNA"/>
</dbReference>
<reference evidence="1" key="1">
    <citation type="submission" date="2020-10" db="EMBL/GenBank/DDBJ databases">
        <authorList>
            <person name="Gilroy R."/>
        </authorList>
    </citation>
    <scope>NUCLEOTIDE SEQUENCE</scope>
    <source>
        <strain evidence="1">CHK186-9395</strain>
    </source>
</reference>
<name>A0A9D1SZ67_9FIRM</name>
<protein>
    <submittedName>
        <fullName evidence="1">Uncharacterized protein</fullName>
    </submittedName>
</protein>
<sequence>MIKCVVNGVDIFNPINGKLDDIINYFVEFYGEKYRQRITERINNTTFLFFGEIDENTKISTLSDLTNFYSFRLAGIRENFFKELGCKENSYIKSLNMDSFQLFTNSVNNIAQNKLSEISKENADNLFKFLNILGVIEYNGGALENLLVTLKEFKSLLADNEWRAEFIAKFNKAKSLWMLKYQREYLSVGLEKSKNENVIKAIEKSGQEINEYYKNQINEFFAGVIARVKSVSLEDVKQDINNYIDTFIDIIEKREEFITDYDKKDRIDLFKFMGIDHGDDYDAYMNDTFLIKLLKSPEILDKYYELSDTQLNNQAAYCAYLDEAYKDLKNSGVPLSDNLVRSMFRTFVGRDNNLGWATTIKYSGSSIPKFVCACKNYLKLDTPTFIHEVNHILESDYIFHCGEFVGYKSGISYTLTNGQRSDNDVLNEVINDYITYQTYDVFKRHNYEVGSREPIESEYSKMFIILGEFLENNLELIKRCRMSESPNLFAQIIGLNNYNMLNNAMKDCYFLSEKEILAANNEINAKEKNNFKEPLSKNATILYNAFVTVDKVTENVKRKVNLDFIKD</sequence>
<organism evidence="1 2">
    <name type="scientific">Candidatus Caccopulliclostridium gallistercoris</name>
    <dbReference type="NCBI Taxonomy" id="2840719"/>
    <lineage>
        <taxon>Bacteria</taxon>
        <taxon>Bacillati</taxon>
        <taxon>Bacillota</taxon>
        <taxon>Clostridia</taxon>
        <taxon>Candidatus Caccopulliclostridium</taxon>
    </lineage>
</organism>
<accession>A0A9D1SZ67</accession>
<proteinExistence type="predicted"/>
<evidence type="ECO:0000313" key="2">
    <source>
        <dbReference type="Proteomes" id="UP000886861"/>
    </source>
</evidence>
<comment type="caution">
    <text evidence="1">The sequence shown here is derived from an EMBL/GenBank/DDBJ whole genome shotgun (WGS) entry which is preliminary data.</text>
</comment>
<dbReference type="Proteomes" id="UP000886861">
    <property type="component" value="Unassembled WGS sequence"/>
</dbReference>
<reference evidence="1" key="2">
    <citation type="journal article" date="2021" name="PeerJ">
        <title>Extensive microbial diversity within the chicken gut microbiome revealed by metagenomics and culture.</title>
        <authorList>
            <person name="Gilroy R."/>
            <person name="Ravi A."/>
            <person name="Getino M."/>
            <person name="Pursley I."/>
            <person name="Horton D.L."/>
            <person name="Alikhan N.F."/>
            <person name="Baker D."/>
            <person name="Gharbi K."/>
            <person name="Hall N."/>
            <person name="Watson M."/>
            <person name="Adriaenssens E.M."/>
            <person name="Foster-Nyarko E."/>
            <person name="Jarju S."/>
            <person name="Secka A."/>
            <person name="Antonio M."/>
            <person name="Oren A."/>
            <person name="Chaudhuri R.R."/>
            <person name="La Ragione R."/>
            <person name="Hildebrand F."/>
            <person name="Pallen M.J."/>
        </authorList>
    </citation>
    <scope>NUCLEOTIDE SEQUENCE</scope>
    <source>
        <strain evidence="1">CHK186-9395</strain>
    </source>
</reference>
<gene>
    <name evidence="1" type="ORF">IAA62_02650</name>
</gene>
<evidence type="ECO:0000313" key="1">
    <source>
        <dbReference type="EMBL" id="HIV01436.1"/>
    </source>
</evidence>